<sequence length="467" mass="51086">MSGATYGHELRLPEAELEESLRGASAVPFWLDGPRPTALPLSGDTSTDLLVMGGGYCGLWTALQAKERDPDRDVMLVEAHRIAWAASGRNGGFVEATLTHGDENGARHFAAELPSIEALGEENFDELRATLERYGIDAEWEEEGVLSVATEPHQLDALRRGGASVLEGDALRKYTRSPVVRGAEFERDHVALVHPGKLAEGLRRACLSLGVRMHERTRVSKIERRHGSEIAVTDGGRIAARQVALATNGFPSLLKRNTLRTVPIYDYVLVTEPLSAAQLEEIGWVGRHGMTDLSRQFHYYRKTADDRILWGGYDAVYHRGRRIRPAYDQRPETFLRLADHFFTAHPSLRGTRFSHAWGGMIDMSTTFVSFQGTAHGGAVAYSSGYTGLGVAATRFGAAVMLDLLDGVPTKRTSLAFSTTKPFPIPPEPVAYPVIQTMRGAIARSDADGGRDGILIRAMEAFGIGFDS</sequence>
<dbReference type="RefSeq" id="WP_259486192.1">
    <property type="nucleotide sequence ID" value="NZ_JANTEZ010000003.1"/>
</dbReference>
<keyword evidence="3" id="KW-1185">Reference proteome</keyword>
<accession>A0ABT2GEQ8</accession>
<dbReference type="InterPro" id="IPR006076">
    <property type="entry name" value="FAD-dep_OxRdtase"/>
</dbReference>
<name>A0ABT2GEQ8_9MICO</name>
<dbReference type="Gene3D" id="3.30.9.10">
    <property type="entry name" value="D-Amino Acid Oxidase, subunit A, domain 2"/>
    <property type="match status" value="1"/>
</dbReference>
<evidence type="ECO:0000313" key="3">
    <source>
        <dbReference type="Proteomes" id="UP001165580"/>
    </source>
</evidence>
<reference evidence="2" key="1">
    <citation type="submission" date="2022-08" db="EMBL/GenBank/DDBJ databases">
        <authorList>
            <person name="Deng Y."/>
            <person name="Han X.-F."/>
            <person name="Zhang Y.-Q."/>
        </authorList>
    </citation>
    <scope>NUCLEOTIDE SEQUENCE</scope>
    <source>
        <strain evidence="2">CPCC 205716</strain>
    </source>
</reference>
<evidence type="ECO:0000313" key="2">
    <source>
        <dbReference type="EMBL" id="MCS5714672.1"/>
    </source>
</evidence>
<dbReference type="PANTHER" id="PTHR13847:SF281">
    <property type="entry name" value="FAD DEPENDENT OXIDOREDUCTASE DOMAIN-CONTAINING PROTEIN"/>
    <property type="match status" value="1"/>
</dbReference>
<comment type="caution">
    <text evidence="2">The sequence shown here is derived from an EMBL/GenBank/DDBJ whole genome shotgun (WGS) entry which is preliminary data.</text>
</comment>
<evidence type="ECO:0000259" key="1">
    <source>
        <dbReference type="Pfam" id="PF01266"/>
    </source>
</evidence>
<dbReference type="Pfam" id="PF01266">
    <property type="entry name" value="DAO"/>
    <property type="match status" value="1"/>
</dbReference>
<organism evidence="2 3">
    <name type="scientific">Herbiconiux gentiana</name>
    <dbReference type="NCBI Taxonomy" id="2970912"/>
    <lineage>
        <taxon>Bacteria</taxon>
        <taxon>Bacillati</taxon>
        <taxon>Actinomycetota</taxon>
        <taxon>Actinomycetes</taxon>
        <taxon>Micrococcales</taxon>
        <taxon>Microbacteriaceae</taxon>
        <taxon>Herbiconiux</taxon>
    </lineage>
</organism>
<feature type="domain" description="FAD dependent oxidoreductase" evidence="1">
    <location>
        <begin position="48"/>
        <end position="397"/>
    </location>
</feature>
<dbReference type="Gene3D" id="3.50.50.60">
    <property type="entry name" value="FAD/NAD(P)-binding domain"/>
    <property type="match status" value="1"/>
</dbReference>
<proteinExistence type="predicted"/>
<dbReference type="PANTHER" id="PTHR13847">
    <property type="entry name" value="SARCOSINE DEHYDROGENASE-RELATED"/>
    <property type="match status" value="1"/>
</dbReference>
<dbReference type="InterPro" id="IPR036188">
    <property type="entry name" value="FAD/NAD-bd_sf"/>
</dbReference>
<protein>
    <submittedName>
        <fullName evidence="2">FAD-binding oxidoreductase</fullName>
    </submittedName>
</protein>
<gene>
    <name evidence="2" type="ORF">NVV95_08915</name>
</gene>
<dbReference type="EMBL" id="JANTEZ010000003">
    <property type="protein sequence ID" value="MCS5714672.1"/>
    <property type="molecule type" value="Genomic_DNA"/>
</dbReference>
<dbReference type="Proteomes" id="UP001165580">
    <property type="component" value="Unassembled WGS sequence"/>
</dbReference>
<dbReference type="SUPFAM" id="SSF51905">
    <property type="entry name" value="FAD/NAD(P)-binding domain"/>
    <property type="match status" value="1"/>
</dbReference>